<evidence type="ECO:0000313" key="8">
    <source>
        <dbReference type="Proteomes" id="UP000066049"/>
    </source>
</evidence>
<protein>
    <recommendedName>
        <fullName evidence="3">beta-N-acetylhexosaminidase</fullName>
        <ecNumber evidence="3">3.2.1.52</ecNumber>
    </recommendedName>
</protein>
<comment type="catalytic activity">
    <reaction evidence="1">
        <text>Hydrolysis of terminal non-reducing N-acetyl-D-hexosamine residues in N-acetyl-beta-D-hexosaminides.</text>
        <dbReference type="EC" id="3.2.1.52"/>
    </reaction>
</comment>
<proteinExistence type="inferred from homology"/>
<dbReference type="InterPro" id="IPR001764">
    <property type="entry name" value="Glyco_hydro_3_N"/>
</dbReference>
<sequence>MKAFKFILFVTIFALGLKGAEVSLRAKVSQMIMVGFNGASTKDATFRAMLSDAGYERFGGVMLLGRNVTSKAQLKASIKAIKEKSPKIFIAIDEEGGNVSRMKDKSFDGPYPSAYEVASTLDIKSAYDLYSKMAINLKECGINLNFAPVVDLHDENSPIIAAKQRAFSEYASKVVIYADAFMDAFKEQGILTTLKHFPGHGSSKEDSHKNKSEVTLSKDALLPYKDAISTGRAQIIMVGHLFVKGIDENNPATLSKKIITDLLRNELKFNGVVISDDMLMKGVGDESLAQKVVKFINAGGDILLFSEFKINNQRIADLITQIIIDAVNEKKISKERIDTSYKRIMALKAKL</sequence>
<dbReference type="InterPro" id="IPR017853">
    <property type="entry name" value="GH"/>
</dbReference>
<comment type="similarity">
    <text evidence="2">Belongs to the glycosyl hydrolase 3 family.</text>
</comment>
<dbReference type="GO" id="GO:0005975">
    <property type="term" value="P:carbohydrate metabolic process"/>
    <property type="evidence" value="ECO:0007669"/>
    <property type="project" value="InterPro"/>
</dbReference>
<dbReference type="Pfam" id="PF00933">
    <property type="entry name" value="Glyco_hydro_3"/>
    <property type="match status" value="1"/>
</dbReference>
<dbReference type="SUPFAM" id="SSF51445">
    <property type="entry name" value="(Trans)glycosidases"/>
    <property type="match status" value="1"/>
</dbReference>
<evidence type="ECO:0000313" key="7">
    <source>
        <dbReference type="EMBL" id="ALF47707.1"/>
    </source>
</evidence>
<keyword evidence="5" id="KW-0326">Glycosidase</keyword>
<evidence type="ECO:0000256" key="2">
    <source>
        <dbReference type="ARBA" id="ARBA00005336"/>
    </source>
</evidence>
<dbReference type="KEGG" id="ccoc:CCON33237_1032"/>
<dbReference type="InterPro" id="IPR050226">
    <property type="entry name" value="NagZ_Beta-hexosaminidase"/>
</dbReference>
<evidence type="ECO:0000256" key="4">
    <source>
        <dbReference type="ARBA" id="ARBA00022801"/>
    </source>
</evidence>
<dbReference type="InterPro" id="IPR036962">
    <property type="entry name" value="Glyco_hydro_3_N_sf"/>
</dbReference>
<dbReference type="GO" id="GO:0009254">
    <property type="term" value="P:peptidoglycan turnover"/>
    <property type="evidence" value="ECO:0007669"/>
    <property type="project" value="TreeGrafter"/>
</dbReference>
<dbReference type="PANTHER" id="PTHR30480">
    <property type="entry name" value="BETA-HEXOSAMINIDASE-RELATED"/>
    <property type="match status" value="1"/>
</dbReference>
<evidence type="ECO:0000256" key="1">
    <source>
        <dbReference type="ARBA" id="ARBA00001231"/>
    </source>
</evidence>
<accession>A0A0M4STI9</accession>
<dbReference type="GeneID" id="28662709"/>
<dbReference type="GO" id="GO:0004563">
    <property type="term" value="F:beta-N-acetylhexosaminidase activity"/>
    <property type="evidence" value="ECO:0007669"/>
    <property type="project" value="UniProtKB-EC"/>
</dbReference>
<reference evidence="8" key="1">
    <citation type="submission" date="2015-08" db="EMBL/GenBank/DDBJ databases">
        <title>Comparative genomics of the Campylobacter concisus group.</title>
        <authorList>
            <person name="Miller W.G."/>
            <person name="Yee E."/>
            <person name="Chapman M.H."/>
            <person name="Huynh S."/>
            <person name="Bono J.L."/>
            <person name="On S.L.W."/>
            <person name="St Leger J."/>
            <person name="Foster G."/>
            <person name="Parker C.T."/>
        </authorList>
    </citation>
    <scope>NUCLEOTIDE SEQUENCE [LARGE SCALE GENOMIC DNA]</scope>
    <source>
        <strain evidence="8">ATCC 33237</strain>
    </source>
</reference>
<gene>
    <name evidence="7" type="ORF">CCON33237_1032</name>
</gene>
<organism evidence="7 8">
    <name type="scientific">Campylobacter concisus</name>
    <dbReference type="NCBI Taxonomy" id="199"/>
    <lineage>
        <taxon>Bacteria</taxon>
        <taxon>Pseudomonadati</taxon>
        <taxon>Campylobacterota</taxon>
        <taxon>Epsilonproteobacteria</taxon>
        <taxon>Campylobacterales</taxon>
        <taxon>Campylobacteraceae</taxon>
        <taxon>Campylobacter</taxon>
    </lineage>
</organism>
<evidence type="ECO:0000256" key="3">
    <source>
        <dbReference type="ARBA" id="ARBA00012663"/>
    </source>
</evidence>
<name>A0A0M4STI9_9BACT</name>
<dbReference type="EC" id="3.2.1.52" evidence="3"/>
<dbReference type="Gene3D" id="3.20.20.300">
    <property type="entry name" value="Glycoside hydrolase, family 3, N-terminal domain"/>
    <property type="match status" value="1"/>
</dbReference>
<evidence type="ECO:0000256" key="5">
    <source>
        <dbReference type="ARBA" id="ARBA00023295"/>
    </source>
</evidence>
<dbReference type="EMBL" id="CP012541">
    <property type="protein sequence ID" value="ALF47707.1"/>
    <property type="molecule type" value="Genomic_DNA"/>
</dbReference>
<keyword evidence="4 7" id="KW-0378">Hydrolase</keyword>
<evidence type="ECO:0000259" key="6">
    <source>
        <dbReference type="Pfam" id="PF00933"/>
    </source>
</evidence>
<dbReference type="AlphaFoldDB" id="A0A0M4STI9"/>
<dbReference type="PATRIC" id="fig|199.248.peg.1070"/>
<dbReference type="PANTHER" id="PTHR30480:SF13">
    <property type="entry name" value="BETA-HEXOSAMINIDASE"/>
    <property type="match status" value="1"/>
</dbReference>
<dbReference type="Proteomes" id="UP000066049">
    <property type="component" value="Chromosome"/>
</dbReference>
<feature type="domain" description="Glycoside hydrolase family 3 N-terminal" evidence="6">
    <location>
        <begin position="24"/>
        <end position="346"/>
    </location>
</feature>
<dbReference type="RefSeq" id="WP_054196698.1">
    <property type="nucleotide sequence ID" value="NZ_CP012541.1"/>
</dbReference>